<protein>
    <submittedName>
        <fullName evidence="1">Uncharacterized protein</fullName>
    </submittedName>
</protein>
<sequence length="81" mass="9431">MPKATDIYDHRVYPICNLHMRPAGKLNSFIGLFDKPSGRDRPTLDYNRLSIIRFVRVFYKGSDGEEGSCNTRIWHLWANSD</sequence>
<accession>A0A0B7FWI2</accession>
<gene>
    <name evidence="1" type="ORF">RSOLAG1IB_10384</name>
</gene>
<reference evidence="1 2" key="1">
    <citation type="submission" date="2014-11" db="EMBL/GenBank/DDBJ databases">
        <authorList>
            <person name="Wibberg Daniel"/>
        </authorList>
    </citation>
    <scope>NUCLEOTIDE SEQUENCE [LARGE SCALE GENOMIC DNA]</scope>
    <source>
        <strain evidence="1">Rhizoctonia solani AG1-IB 7/3/14</strain>
    </source>
</reference>
<keyword evidence="2" id="KW-1185">Reference proteome</keyword>
<dbReference type="EMBL" id="LN679166">
    <property type="protein sequence ID" value="CEL62331.1"/>
    <property type="molecule type" value="Genomic_DNA"/>
</dbReference>
<dbReference type="AlphaFoldDB" id="A0A0B7FWI2"/>
<name>A0A0B7FWI2_THACB</name>
<organism evidence="1 2">
    <name type="scientific">Thanatephorus cucumeris (strain AG1-IB / isolate 7/3/14)</name>
    <name type="common">Lettuce bottom rot fungus</name>
    <name type="synonym">Rhizoctonia solani</name>
    <dbReference type="NCBI Taxonomy" id="1108050"/>
    <lineage>
        <taxon>Eukaryota</taxon>
        <taxon>Fungi</taxon>
        <taxon>Dikarya</taxon>
        <taxon>Basidiomycota</taxon>
        <taxon>Agaricomycotina</taxon>
        <taxon>Agaricomycetes</taxon>
        <taxon>Cantharellales</taxon>
        <taxon>Ceratobasidiaceae</taxon>
        <taxon>Rhizoctonia</taxon>
        <taxon>Rhizoctonia solani AG-1</taxon>
    </lineage>
</organism>
<dbReference type="Proteomes" id="UP000059188">
    <property type="component" value="Unassembled WGS sequence"/>
</dbReference>
<proteinExistence type="predicted"/>
<evidence type="ECO:0000313" key="1">
    <source>
        <dbReference type="EMBL" id="CEL62331.1"/>
    </source>
</evidence>
<evidence type="ECO:0000313" key="2">
    <source>
        <dbReference type="Proteomes" id="UP000059188"/>
    </source>
</evidence>